<protein>
    <submittedName>
        <fullName evidence="1">Uncharacterized protein</fullName>
    </submittedName>
</protein>
<dbReference type="AlphaFoldDB" id="A0AAC9W402"/>
<dbReference type="KEGG" id="elim:B2M23_14325"/>
<proteinExistence type="predicted"/>
<evidence type="ECO:0000313" key="1">
    <source>
        <dbReference type="EMBL" id="ARD66642.1"/>
    </source>
</evidence>
<gene>
    <name evidence="1" type="ORF">B2M23_14325</name>
</gene>
<sequence length="109" mass="12835">MRIYRNDFVRVICNFCAKYRYRLFLDRMAKLQRKLVKNGFRKIRLYDSRHTYCSLMINARNREGGPAFSPKEIPDKTAALINGDGQVINTNKIKLEKLKKNSLNHPKMA</sequence>
<name>A0AAC9W402_EUBLI</name>
<dbReference type="EMBL" id="CP019962">
    <property type="protein sequence ID" value="ARD66642.1"/>
    <property type="molecule type" value="Genomic_DNA"/>
</dbReference>
<reference evidence="2" key="1">
    <citation type="journal article" date="2017" name="Sci. Rep.">
        <title>Determination of the Genome and Primary Transcriptome of Syngas Fermenting Eubacterium limosum ATCC 8486.</title>
        <authorList>
            <person name="Song Y."/>
            <person name="Shin J."/>
            <person name="Jeong Y."/>
            <person name="Jin S."/>
            <person name="Lee J.K."/>
            <person name="Kim D.R."/>
            <person name="Kim S.C."/>
            <person name="Cho S."/>
            <person name="Cho B.K."/>
        </authorList>
    </citation>
    <scope>NUCLEOTIDE SEQUENCE [LARGE SCALE GENOMIC DNA]</scope>
    <source>
        <strain evidence="2">ATCC 8486</strain>
    </source>
</reference>
<dbReference type="Proteomes" id="UP000192391">
    <property type="component" value="Chromosome"/>
</dbReference>
<evidence type="ECO:0000313" key="2">
    <source>
        <dbReference type="Proteomes" id="UP000192391"/>
    </source>
</evidence>
<accession>A0AAC9W402</accession>
<organism evidence="1 2">
    <name type="scientific">Eubacterium limosum</name>
    <dbReference type="NCBI Taxonomy" id="1736"/>
    <lineage>
        <taxon>Bacteria</taxon>
        <taxon>Bacillati</taxon>
        <taxon>Bacillota</taxon>
        <taxon>Clostridia</taxon>
        <taxon>Eubacteriales</taxon>
        <taxon>Eubacteriaceae</taxon>
        <taxon>Eubacterium</taxon>
    </lineage>
</organism>